<name>A0ABU8XT95_9PROT</name>
<dbReference type="PANTHER" id="PTHR36558:SF1">
    <property type="entry name" value="RESTRICTION ENDONUCLEASE DOMAIN-CONTAINING PROTEIN-RELATED"/>
    <property type="match status" value="1"/>
</dbReference>
<evidence type="ECO:0000259" key="1">
    <source>
        <dbReference type="Pfam" id="PF05685"/>
    </source>
</evidence>
<keyword evidence="2" id="KW-0255">Endonuclease</keyword>
<sequence>MEQPAPRGMTVAEFFAWDDGTDTRYELVHGAPVAMNPPLRRHVVITMNLVRALDARLRPPCRAYAGGGVARSDDDDEYRIPDVLVSCVGSGERTFDEPRLVAEVLSSSTEKEDRTAKLDFYRSLPSVEIILLIWQDARRVEAHTRHGEVWEVRSAIGSGAVPLESFDTSLPLDEIYAEV</sequence>
<comment type="caution">
    <text evidence="2">The sequence shown here is derived from an EMBL/GenBank/DDBJ whole genome shotgun (WGS) entry which is preliminary data.</text>
</comment>
<evidence type="ECO:0000313" key="3">
    <source>
        <dbReference type="Proteomes" id="UP001375743"/>
    </source>
</evidence>
<proteinExistence type="predicted"/>
<dbReference type="InterPro" id="IPR011335">
    <property type="entry name" value="Restrct_endonuc-II-like"/>
</dbReference>
<keyword evidence="2" id="KW-0540">Nuclease</keyword>
<accession>A0ABU8XT95</accession>
<evidence type="ECO:0000313" key="2">
    <source>
        <dbReference type="EMBL" id="MEK0083640.1"/>
    </source>
</evidence>
<protein>
    <submittedName>
        <fullName evidence="2">Uma2 family endonuclease</fullName>
    </submittedName>
</protein>
<gene>
    <name evidence="2" type="ORF">U1T56_10790</name>
</gene>
<dbReference type="Gene3D" id="3.90.1570.10">
    <property type="entry name" value="tt1808, chain A"/>
    <property type="match status" value="1"/>
</dbReference>
<dbReference type="RefSeq" id="WP_418159490.1">
    <property type="nucleotide sequence ID" value="NZ_JBBLZC010000009.1"/>
</dbReference>
<dbReference type="GO" id="GO:0004519">
    <property type="term" value="F:endonuclease activity"/>
    <property type="evidence" value="ECO:0007669"/>
    <property type="project" value="UniProtKB-KW"/>
</dbReference>
<feature type="domain" description="Putative restriction endonuclease" evidence="1">
    <location>
        <begin position="12"/>
        <end position="155"/>
    </location>
</feature>
<dbReference type="PANTHER" id="PTHR36558">
    <property type="entry name" value="GLR1098 PROTEIN"/>
    <property type="match status" value="1"/>
</dbReference>
<organism evidence="2 3">
    <name type="scientific">Benzoatithermus flavus</name>
    <dbReference type="NCBI Taxonomy" id="3108223"/>
    <lineage>
        <taxon>Bacteria</taxon>
        <taxon>Pseudomonadati</taxon>
        <taxon>Pseudomonadota</taxon>
        <taxon>Alphaproteobacteria</taxon>
        <taxon>Geminicoccales</taxon>
        <taxon>Geminicoccaceae</taxon>
        <taxon>Benzoatithermus</taxon>
    </lineage>
</organism>
<dbReference type="Proteomes" id="UP001375743">
    <property type="component" value="Unassembled WGS sequence"/>
</dbReference>
<dbReference type="Pfam" id="PF05685">
    <property type="entry name" value="Uma2"/>
    <property type="match status" value="1"/>
</dbReference>
<dbReference type="CDD" id="cd06260">
    <property type="entry name" value="DUF820-like"/>
    <property type="match status" value="1"/>
</dbReference>
<dbReference type="InterPro" id="IPR012296">
    <property type="entry name" value="Nuclease_put_TT1808"/>
</dbReference>
<keyword evidence="3" id="KW-1185">Reference proteome</keyword>
<dbReference type="InterPro" id="IPR008538">
    <property type="entry name" value="Uma2"/>
</dbReference>
<reference evidence="2 3" key="1">
    <citation type="submission" date="2024-01" db="EMBL/GenBank/DDBJ databases">
        <title>Multi-omics insights into the function and evolution of sodium benzoate biodegradation pathways in Benzoatithermus flavus gen. nov., sp. nov. from hot spring.</title>
        <authorList>
            <person name="Hu C.-J."/>
            <person name="Li W.-J."/>
        </authorList>
    </citation>
    <scope>NUCLEOTIDE SEQUENCE [LARGE SCALE GENOMIC DNA]</scope>
    <source>
        <strain evidence="2 3">SYSU G07066</strain>
    </source>
</reference>
<dbReference type="SUPFAM" id="SSF52980">
    <property type="entry name" value="Restriction endonuclease-like"/>
    <property type="match status" value="1"/>
</dbReference>
<dbReference type="EMBL" id="JBBLZC010000009">
    <property type="protein sequence ID" value="MEK0083640.1"/>
    <property type="molecule type" value="Genomic_DNA"/>
</dbReference>
<keyword evidence="2" id="KW-0378">Hydrolase</keyword>